<gene>
    <name evidence="1" type="ORF">F7Q93_23780</name>
</gene>
<dbReference type="Pfam" id="PF06296">
    <property type="entry name" value="RelE"/>
    <property type="match status" value="1"/>
</dbReference>
<sequence length="128" mass="14669">MTVQIFKNAWFERFARKQRITDVALIEAVRRAERGQIDADLGGGVIKQRVARAGQGKSGGFRTIILYRQERRAFFVFGFAKNEQANIEDVEEVQFKKMAKELLALSNEQMALLIERGRFSEVDDGEEI</sequence>
<accession>A0A643EVI7</accession>
<protein>
    <submittedName>
        <fullName evidence="1">Type II toxin-antitoxin system RelE/ParE family toxin</fullName>
    </submittedName>
</protein>
<dbReference type="EMBL" id="VZPE01000019">
    <property type="protein sequence ID" value="KAB0565044.1"/>
    <property type="molecule type" value="Genomic_DNA"/>
</dbReference>
<proteinExistence type="predicted"/>
<dbReference type="InterPro" id="IPR009387">
    <property type="entry name" value="HigB-2"/>
</dbReference>
<comment type="caution">
    <text evidence="1">The sequence shown here is derived from an EMBL/GenBank/DDBJ whole genome shotgun (WGS) entry which is preliminary data.</text>
</comment>
<dbReference type="RefSeq" id="WP_128095166.1">
    <property type="nucleotide sequence ID" value="NZ_JBHEEN010000022.1"/>
</dbReference>
<evidence type="ECO:0000313" key="1">
    <source>
        <dbReference type="EMBL" id="KAB0565044.1"/>
    </source>
</evidence>
<organism evidence="1">
    <name type="scientific">Brucella pituitosa</name>
    <dbReference type="NCBI Taxonomy" id="571256"/>
    <lineage>
        <taxon>Bacteria</taxon>
        <taxon>Pseudomonadati</taxon>
        <taxon>Pseudomonadota</taxon>
        <taxon>Alphaproteobacteria</taxon>
        <taxon>Hyphomicrobiales</taxon>
        <taxon>Brucellaceae</taxon>
        <taxon>Brucella/Ochrobactrum group</taxon>
        <taxon>Brucella</taxon>
    </lineage>
</organism>
<dbReference type="PIRSF" id="PIRSF018634">
    <property type="entry name" value="UCP018634"/>
    <property type="match status" value="1"/>
</dbReference>
<reference evidence="1" key="1">
    <citation type="submission" date="2019-09" db="EMBL/GenBank/DDBJ databases">
        <title>Draft genome sequences of 48 bacterial type strains from the CCUG.</title>
        <authorList>
            <person name="Tunovic T."/>
            <person name="Pineiro-Iglesias B."/>
            <person name="Unosson C."/>
            <person name="Inganas E."/>
            <person name="Ohlen M."/>
            <person name="Cardew S."/>
            <person name="Jensie-Markopoulos S."/>
            <person name="Salva-Serra F."/>
            <person name="Jaen-Luchoro D."/>
            <person name="Karlsson R."/>
            <person name="Svensson-Stadler L."/>
            <person name="Chun J."/>
            <person name="Moore E."/>
        </authorList>
    </citation>
    <scope>NUCLEOTIDE SEQUENCE</scope>
    <source>
        <strain evidence="1">CCUG 50899</strain>
    </source>
</reference>
<dbReference type="AlphaFoldDB" id="A0A643EVI7"/>
<name>A0A643EVI7_9HYPH</name>